<reference evidence="2" key="1">
    <citation type="submission" date="2021-07" db="EMBL/GenBank/DDBJ databases">
        <title>Candidatus Kaistella beijingensis sp. nov. isolated from a municipal wastewater treatment plant is involved in sludge foaming.</title>
        <authorList>
            <person name="Song Y."/>
            <person name="Liu S.-J."/>
        </authorList>
    </citation>
    <scope>NUCLEOTIDE SEQUENCE</scope>
    <source>
        <strain evidence="2">DSM 43998</strain>
    </source>
</reference>
<feature type="region of interest" description="Disordered" evidence="1">
    <location>
        <begin position="278"/>
        <end position="307"/>
    </location>
</feature>
<proteinExistence type="predicted"/>
<dbReference type="Proteomes" id="UP000887023">
    <property type="component" value="Chromosome"/>
</dbReference>
<keyword evidence="3" id="KW-1185">Reference proteome</keyword>
<evidence type="ECO:0000313" key="2">
    <source>
        <dbReference type="EMBL" id="QXQ15433.1"/>
    </source>
</evidence>
<evidence type="ECO:0000313" key="3">
    <source>
        <dbReference type="Proteomes" id="UP000887023"/>
    </source>
</evidence>
<feature type="region of interest" description="Disordered" evidence="1">
    <location>
        <begin position="218"/>
        <end position="257"/>
    </location>
</feature>
<feature type="region of interest" description="Disordered" evidence="1">
    <location>
        <begin position="353"/>
        <end position="375"/>
    </location>
</feature>
<dbReference type="RefSeq" id="WP_066468117.1">
    <property type="nucleotide sequence ID" value="NZ_CBCRUZ010000001.1"/>
</dbReference>
<evidence type="ECO:0000256" key="1">
    <source>
        <dbReference type="SAM" id="MobiDB-lite"/>
    </source>
</evidence>
<accession>A0ABX8SCB4</accession>
<protein>
    <submittedName>
        <fullName evidence="2">Uncharacterized protein</fullName>
    </submittedName>
</protein>
<organism evidence="2 3">
    <name type="scientific">Skermania pinensis</name>
    <dbReference type="NCBI Taxonomy" id="39122"/>
    <lineage>
        <taxon>Bacteria</taxon>
        <taxon>Bacillati</taxon>
        <taxon>Actinomycetota</taxon>
        <taxon>Actinomycetes</taxon>
        <taxon>Mycobacteriales</taxon>
        <taxon>Gordoniaceae</taxon>
        <taxon>Skermania</taxon>
    </lineage>
</organism>
<sequence length="375" mass="35821">MSGAAAPGNTAISHPAILDLDALFRPILELRAVLGTGVMSTMDPGTALQRSGGLIEAAVTTGADALTAVGGHWSGAAAEQAHRNGSQAQRAGHEIGRRSKDLGAVVQAAAGIVARGNAELAGIVESFAGTAAAAAPIALTPPGQAMLLAAAAEHLGHAIAVVSRTRAELAGQTAQLDLLATPIPLPPAPQVPQALGVAAQLVGSVAAPLHTGTAALLDAGRPAPIDGSGGPRQPPAAPSTTLPTGEPAPPTAPAATTATEGLGARSALPDVGSAATGGAGTIGSSGTGSALTGAPLPPGVAPAPASTVAGASSSTAAARGGLATAMAPTAPSPARAGDERHTASSVFRNPVDHSELVGDLGPVVTPVIGAGPPAR</sequence>
<dbReference type="EMBL" id="CP079105">
    <property type="protein sequence ID" value="QXQ15433.1"/>
    <property type="molecule type" value="Genomic_DNA"/>
</dbReference>
<name>A0ABX8SCB4_9ACTN</name>
<gene>
    <name evidence="2" type="ORF">KV203_09080</name>
</gene>